<gene>
    <name evidence="1" type="ORF">SAMN05216276_10539</name>
</gene>
<keyword evidence="2" id="KW-1185">Reference proteome</keyword>
<evidence type="ECO:0000313" key="1">
    <source>
        <dbReference type="EMBL" id="SNT51077.1"/>
    </source>
</evidence>
<dbReference type="InterPro" id="IPR023393">
    <property type="entry name" value="START-like_dom_sf"/>
</dbReference>
<dbReference type="OrthoDB" id="9801773at2"/>
<dbReference type="EMBL" id="FZOD01000053">
    <property type="protein sequence ID" value="SNT51077.1"/>
    <property type="molecule type" value="Genomic_DNA"/>
</dbReference>
<dbReference type="SUPFAM" id="SSF55961">
    <property type="entry name" value="Bet v1-like"/>
    <property type="match status" value="1"/>
</dbReference>
<organism evidence="1 2">
    <name type="scientific">Streptosporangium subroseum</name>
    <dbReference type="NCBI Taxonomy" id="106412"/>
    <lineage>
        <taxon>Bacteria</taxon>
        <taxon>Bacillati</taxon>
        <taxon>Actinomycetota</taxon>
        <taxon>Actinomycetes</taxon>
        <taxon>Streptosporangiales</taxon>
        <taxon>Streptosporangiaceae</taxon>
        <taxon>Streptosporangium</taxon>
    </lineage>
</organism>
<sequence length="155" mass="16933">MPRFEIVTLVMAPPDLVFDISLDVGVHTASMAGSSEEAVGGVTAGGLELGESVTWQARHFGVRWRMTSTISAHDRPRYFVDEQVSGPFKRWHHAHHFQSDGRGGTVMSDVVDFAAPFGPFGTAAEVLALRRYMPMLIRVRNQHVKQVAETASAAG</sequence>
<dbReference type="CDD" id="cd07820">
    <property type="entry name" value="SRPBCC_3"/>
    <property type="match status" value="1"/>
</dbReference>
<dbReference type="RefSeq" id="WP_089211745.1">
    <property type="nucleotide sequence ID" value="NZ_FZOD01000053.1"/>
</dbReference>
<dbReference type="InterPro" id="IPR019587">
    <property type="entry name" value="Polyketide_cyclase/dehydratase"/>
</dbReference>
<reference evidence="1 2" key="1">
    <citation type="submission" date="2017-06" db="EMBL/GenBank/DDBJ databases">
        <authorList>
            <person name="Kim H.J."/>
            <person name="Triplett B.A."/>
        </authorList>
    </citation>
    <scope>NUCLEOTIDE SEQUENCE [LARGE SCALE GENOMIC DNA]</scope>
    <source>
        <strain evidence="1 2">CGMCC 4.2132</strain>
    </source>
</reference>
<protein>
    <recommendedName>
        <fullName evidence="3">Ligand-binding SRPBCC domain-containing protein</fullName>
    </recommendedName>
</protein>
<evidence type="ECO:0008006" key="3">
    <source>
        <dbReference type="Google" id="ProtNLM"/>
    </source>
</evidence>
<dbReference type="Gene3D" id="3.30.530.20">
    <property type="match status" value="1"/>
</dbReference>
<name>A0A239N7V2_9ACTN</name>
<proteinExistence type="predicted"/>
<dbReference type="Proteomes" id="UP000198282">
    <property type="component" value="Unassembled WGS sequence"/>
</dbReference>
<accession>A0A239N7V2</accession>
<evidence type="ECO:0000313" key="2">
    <source>
        <dbReference type="Proteomes" id="UP000198282"/>
    </source>
</evidence>
<dbReference type="Pfam" id="PF10604">
    <property type="entry name" value="Polyketide_cyc2"/>
    <property type="match status" value="1"/>
</dbReference>
<dbReference type="AlphaFoldDB" id="A0A239N7V2"/>